<keyword evidence="8" id="KW-0800">Toxin</keyword>
<dbReference type="PANTHER" id="PTHR33653">
    <property type="entry name" value="RIBONUCLEASE VAPC2"/>
    <property type="match status" value="1"/>
</dbReference>
<name>A0ABU2M4Y7_9ACTN</name>
<sequence length="153" mass="16906">MSGYLDAYLLDTCAWSRMQQEADLWDLWADDIDDGRVWICDPVRLEMLTSSRSTADRDQLVDDLFELFGTPVSADRGVWRLADTIHAALTAKGLQRGPGVVDILLCATAVRHGMIVISEDGDIRTVAGVVPELRRVDVREGPPGEPRPPMTAD</sequence>
<keyword evidence="2 8" id="KW-1277">Toxin-antitoxin system</keyword>
<dbReference type="InterPro" id="IPR050556">
    <property type="entry name" value="Type_II_TA_system_RNase"/>
</dbReference>
<dbReference type="HAMAP" id="MF_00265">
    <property type="entry name" value="VapC_Nob1"/>
    <property type="match status" value="1"/>
</dbReference>
<dbReference type="InterPro" id="IPR022907">
    <property type="entry name" value="VapC_family"/>
</dbReference>
<evidence type="ECO:0000256" key="8">
    <source>
        <dbReference type="HAMAP-Rule" id="MF_00265"/>
    </source>
</evidence>
<dbReference type="InterPro" id="IPR002716">
    <property type="entry name" value="PIN_dom"/>
</dbReference>
<dbReference type="Pfam" id="PF01850">
    <property type="entry name" value="PIN"/>
    <property type="match status" value="1"/>
</dbReference>
<evidence type="ECO:0000256" key="5">
    <source>
        <dbReference type="ARBA" id="ARBA00022801"/>
    </source>
</evidence>
<dbReference type="Proteomes" id="UP001183390">
    <property type="component" value="Unassembled WGS sequence"/>
</dbReference>
<dbReference type="Gene3D" id="3.40.50.1010">
    <property type="entry name" value="5'-nuclease"/>
    <property type="match status" value="1"/>
</dbReference>
<comment type="similarity">
    <text evidence="7 8">Belongs to the PINc/VapC protein family.</text>
</comment>
<dbReference type="RefSeq" id="WP_311510470.1">
    <property type="nucleotide sequence ID" value="NZ_JAVREP010000002.1"/>
</dbReference>
<comment type="function">
    <text evidence="8">Toxic component of a toxin-antitoxin (TA) system. An RNase.</text>
</comment>
<keyword evidence="3 8" id="KW-0540">Nuclease</keyword>
<keyword evidence="6 8" id="KW-0460">Magnesium</keyword>
<keyword evidence="4 8" id="KW-0479">Metal-binding</keyword>
<evidence type="ECO:0000313" key="10">
    <source>
        <dbReference type="EMBL" id="MDT0327672.1"/>
    </source>
</evidence>
<feature type="domain" description="PIN" evidence="9">
    <location>
        <begin position="8"/>
        <end position="128"/>
    </location>
</feature>
<evidence type="ECO:0000256" key="7">
    <source>
        <dbReference type="ARBA" id="ARBA00038093"/>
    </source>
</evidence>
<accession>A0ABU2M4Y7</accession>
<gene>
    <name evidence="8" type="primary">vapC</name>
    <name evidence="10" type="ORF">RM479_04525</name>
</gene>
<evidence type="ECO:0000256" key="4">
    <source>
        <dbReference type="ARBA" id="ARBA00022723"/>
    </source>
</evidence>
<evidence type="ECO:0000256" key="3">
    <source>
        <dbReference type="ARBA" id="ARBA00022722"/>
    </source>
</evidence>
<dbReference type="EMBL" id="JAVREP010000002">
    <property type="protein sequence ID" value="MDT0327672.1"/>
    <property type="molecule type" value="Genomic_DNA"/>
</dbReference>
<feature type="binding site" evidence="8">
    <location>
        <position position="102"/>
    </location>
    <ligand>
        <name>Mg(2+)</name>
        <dbReference type="ChEBI" id="CHEBI:18420"/>
    </ligand>
</feature>
<proteinExistence type="inferred from homology"/>
<feature type="binding site" evidence="8">
    <location>
        <position position="11"/>
    </location>
    <ligand>
        <name>Mg(2+)</name>
        <dbReference type="ChEBI" id="CHEBI:18420"/>
    </ligand>
</feature>
<protein>
    <recommendedName>
        <fullName evidence="8">Ribonuclease VapC</fullName>
        <shortName evidence="8">RNase VapC</shortName>
        <ecNumber evidence="8">3.1.-.-</ecNumber>
    </recommendedName>
    <alternativeName>
        <fullName evidence="8">Toxin VapC</fullName>
    </alternativeName>
</protein>
<evidence type="ECO:0000256" key="6">
    <source>
        <dbReference type="ARBA" id="ARBA00022842"/>
    </source>
</evidence>
<evidence type="ECO:0000256" key="1">
    <source>
        <dbReference type="ARBA" id="ARBA00001946"/>
    </source>
</evidence>
<evidence type="ECO:0000313" key="11">
    <source>
        <dbReference type="Proteomes" id="UP001183390"/>
    </source>
</evidence>
<dbReference type="PANTHER" id="PTHR33653:SF1">
    <property type="entry name" value="RIBONUCLEASE VAPC2"/>
    <property type="match status" value="1"/>
</dbReference>
<reference evidence="11" key="1">
    <citation type="submission" date="2023-07" db="EMBL/GenBank/DDBJ databases">
        <title>30 novel species of actinomycetes from the DSMZ collection.</title>
        <authorList>
            <person name="Nouioui I."/>
        </authorList>
    </citation>
    <scope>NUCLEOTIDE SEQUENCE [LARGE SCALE GENOMIC DNA]</scope>
    <source>
        <strain evidence="11">DSM 44743</strain>
    </source>
</reference>
<keyword evidence="11" id="KW-1185">Reference proteome</keyword>
<organism evidence="10 11">
    <name type="scientific">Nocardiopsis lambiniae</name>
    <dbReference type="NCBI Taxonomy" id="3075539"/>
    <lineage>
        <taxon>Bacteria</taxon>
        <taxon>Bacillati</taxon>
        <taxon>Actinomycetota</taxon>
        <taxon>Actinomycetes</taxon>
        <taxon>Streptosporangiales</taxon>
        <taxon>Nocardiopsidaceae</taxon>
        <taxon>Nocardiopsis</taxon>
    </lineage>
</organism>
<dbReference type="SUPFAM" id="SSF88723">
    <property type="entry name" value="PIN domain-like"/>
    <property type="match status" value="1"/>
</dbReference>
<comment type="caution">
    <text evidence="10">The sequence shown here is derived from an EMBL/GenBank/DDBJ whole genome shotgun (WGS) entry which is preliminary data.</text>
</comment>
<dbReference type="InterPro" id="IPR029060">
    <property type="entry name" value="PIN-like_dom_sf"/>
</dbReference>
<evidence type="ECO:0000259" key="9">
    <source>
        <dbReference type="Pfam" id="PF01850"/>
    </source>
</evidence>
<evidence type="ECO:0000256" key="2">
    <source>
        <dbReference type="ARBA" id="ARBA00022649"/>
    </source>
</evidence>
<keyword evidence="5 8" id="KW-0378">Hydrolase</keyword>
<dbReference type="EC" id="3.1.-.-" evidence="8"/>
<comment type="cofactor">
    <cofactor evidence="1 8">
        <name>Mg(2+)</name>
        <dbReference type="ChEBI" id="CHEBI:18420"/>
    </cofactor>
</comment>